<dbReference type="OrthoDB" id="4500247at2"/>
<dbReference type="PANTHER" id="PTHR30461">
    <property type="entry name" value="DNA-INVERTASE FROM LAMBDOID PROPHAGE"/>
    <property type="match status" value="1"/>
</dbReference>
<dbReference type="CDD" id="cd00338">
    <property type="entry name" value="Ser_Recombinase"/>
    <property type="match status" value="1"/>
</dbReference>
<gene>
    <name evidence="5" type="ORF">ATJ88_2867</name>
</gene>
<evidence type="ECO:0000259" key="4">
    <source>
        <dbReference type="PROSITE" id="PS51737"/>
    </source>
</evidence>
<keyword evidence="1" id="KW-0238">DNA-binding</keyword>
<dbReference type="Gene3D" id="3.90.1750.20">
    <property type="entry name" value="Putative Large Serine Recombinase, Chain B, Domain 2"/>
    <property type="match status" value="1"/>
</dbReference>
<comment type="caution">
    <text evidence="5">The sequence shown here is derived from an EMBL/GenBank/DDBJ whole genome shotgun (WGS) entry which is preliminary data.</text>
</comment>
<dbReference type="Pfam" id="PF00239">
    <property type="entry name" value="Resolvase"/>
    <property type="match status" value="1"/>
</dbReference>
<feature type="domain" description="Resolvase/invertase-type recombinase catalytic" evidence="3">
    <location>
        <begin position="8"/>
        <end position="154"/>
    </location>
</feature>
<dbReference type="AlphaFoldDB" id="A0A2A9F150"/>
<dbReference type="InterPro" id="IPR011109">
    <property type="entry name" value="DNA_bind_recombinase_dom"/>
</dbReference>
<keyword evidence="6" id="KW-1185">Reference proteome</keyword>
<dbReference type="GO" id="GO:0000150">
    <property type="term" value="F:DNA strand exchange activity"/>
    <property type="evidence" value="ECO:0007669"/>
    <property type="project" value="InterPro"/>
</dbReference>
<proteinExistence type="predicted"/>
<evidence type="ECO:0000313" key="5">
    <source>
        <dbReference type="EMBL" id="PFG44149.1"/>
    </source>
</evidence>
<evidence type="ECO:0000259" key="3">
    <source>
        <dbReference type="PROSITE" id="PS51736"/>
    </source>
</evidence>
<dbReference type="Pfam" id="PF07508">
    <property type="entry name" value="Recombinase"/>
    <property type="match status" value="1"/>
</dbReference>
<dbReference type="InterPro" id="IPR050639">
    <property type="entry name" value="SSR_resolvase"/>
</dbReference>
<dbReference type="PANTHER" id="PTHR30461:SF2">
    <property type="entry name" value="SERINE RECOMBINASE PINE-RELATED"/>
    <property type="match status" value="1"/>
</dbReference>
<evidence type="ECO:0000256" key="1">
    <source>
        <dbReference type="ARBA" id="ARBA00023125"/>
    </source>
</evidence>
<dbReference type="PROSITE" id="PS51737">
    <property type="entry name" value="RECOMBINASE_DNA_BIND"/>
    <property type="match status" value="1"/>
</dbReference>
<sequence>MAGAKIDRVAIYARLSRATEESVSIERQIESARNYAKARGWTVVLEAKDDGVSATRNKPEDRRGWQEVLHSPEDYQAVIVWKIDRLARRVLDFLHADEELQKRGAALVAVDQPIDMTSPEGRGFTQMLAIFGEMEAAAIAARVTAARRTLLNSGRRVGGRPPFGYMNIENPDGPGVILAQDPATIDFVRQAAARAAEGASPYSIARWLEASGVRPRPRRVRDAEGNLSEKPVAADFWHEASVDAFLRAPALAGLTPYSPGRKPKMTKNSKDYVVQDVLRGSNGLPVVDESIAIMTPAERRAMLATMDSAKRPGARTHGNAEPALLYGLARCDGCGSLLHRASSSGGYTTYRCSDAGKRCPTRVSISRPALEEHVVAEVIRVAGELPVTFAEVTAREEPSQRAEVEAAITDTLTALGQVDDLEQEEQLNARLRRLKAARREARSKPDHAEVTLHETGETFAEVLDRVKDVEERRRILGAAISTVTVRPPLRRSNKFDPDRVTIEWDTAESMDADLQMQVD</sequence>
<dbReference type="RefSeq" id="WP_141538695.1">
    <property type="nucleotide sequence ID" value="NZ_PDJJ01000001.1"/>
</dbReference>
<organism evidence="5 6">
    <name type="scientific">Isoptericola jiangsuensis</name>
    <dbReference type="NCBI Taxonomy" id="548579"/>
    <lineage>
        <taxon>Bacteria</taxon>
        <taxon>Bacillati</taxon>
        <taxon>Actinomycetota</taxon>
        <taxon>Actinomycetes</taxon>
        <taxon>Micrococcales</taxon>
        <taxon>Promicromonosporaceae</taxon>
        <taxon>Isoptericola</taxon>
    </lineage>
</organism>
<evidence type="ECO:0000256" key="2">
    <source>
        <dbReference type="ARBA" id="ARBA00023172"/>
    </source>
</evidence>
<dbReference type="InterPro" id="IPR006119">
    <property type="entry name" value="Resolv_N"/>
</dbReference>
<dbReference type="InterPro" id="IPR025827">
    <property type="entry name" value="Zn_ribbon_recom_dom"/>
</dbReference>
<keyword evidence="2" id="KW-0233">DNA recombination</keyword>
<dbReference type="Pfam" id="PF13408">
    <property type="entry name" value="Zn_ribbon_recom"/>
    <property type="match status" value="1"/>
</dbReference>
<evidence type="ECO:0000313" key="6">
    <source>
        <dbReference type="Proteomes" id="UP000224130"/>
    </source>
</evidence>
<reference evidence="5 6" key="1">
    <citation type="submission" date="2017-10" db="EMBL/GenBank/DDBJ databases">
        <title>Sequencing the genomes of 1000 actinobacteria strains.</title>
        <authorList>
            <person name="Klenk H.-P."/>
        </authorList>
    </citation>
    <scope>NUCLEOTIDE SEQUENCE [LARGE SCALE GENOMIC DNA]</scope>
    <source>
        <strain evidence="5 6">DSM 21863</strain>
    </source>
</reference>
<dbReference type="PROSITE" id="PS51736">
    <property type="entry name" value="RECOMBINASES_3"/>
    <property type="match status" value="1"/>
</dbReference>
<dbReference type="GO" id="GO:0003677">
    <property type="term" value="F:DNA binding"/>
    <property type="evidence" value="ECO:0007669"/>
    <property type="project" value="UniProtKB-KW"/>
</dbReference>
<dbReference type="Proteomes" id="UP000224130">
    <property type="component" value="Unassembled WGS sequence"/>
</dbReference>
<dbReference type="InterPro" id="IPR036162">
    <property type="entry name" value="Resolvase-like_N_sf"/>
</dbReference>
<name>A0A2A9F150_9MICO</name>
<dbReference type="InterPro" id="IPR038109">
    <property type="entry name" value="DNA_bind_recomb_sf"/>
</dbReference>
<dbReference type="Gene3D" id="3.40.50.1390">
    <property type="entry name" value="Resolvase, N-terminal catalytic domain"/>
    <property type="match status" value="1"/>
</dbReference>
<dbReference type="SUPFAM" id="SSF53041">
    <property type="entry name" value="Resolvase-like"/>
    <property type="match status" value="1"/>
</dbReference>
<accession>A0A2A9F150</accession>
<dbReference type="SMART" id="SM00857">
    <property type="entry name" value="Resolvase"/>
    <property type="match status" value="1"/>
</dbReference>
<feature type="domain" description="Recombinase" evidence="4">
    <location>
        <begin position="162"/>
        <end position="312"/>
    </location>
</feature>
<protein>
    <submittedName>
        <fullName evidence="5">DNA invertase Pin-like site-specific DNA recombinase</fullName>
    </submittedName>
</protein>
<dbReference type="EMBL" id="PDJJ01000001">
    <property type="protein sequence ID" value="PFG44149.1"/>
    <property type="molecule type" value="Genomic_DNA"/>
</dbReference>